<evidence type="ECO:0000313" key="1">
    <source>
        <dbReference type="EMBL" id="RDL31931.1"/>
    </source>
</evidence>
<organism evidence="1 2">
    <name type="scientific">Venustampulla echinocandica</name>
    <dbReference type="NCBI Taxonomy" id="2656787"/>
    <lineage>
        <taxon>Eukaryota</taxon>
        <taxon>Fungi</taxon>
        <taxon>Dikarya</taxon>
        <taxon>Ascomycota</taxon>
        <taxon>Pezizomycotina</taxon>
        <taxon>Leotiomycetes</taxon>
        <taxon>Helotiales</taxon>
        <taxon>Pleuroascaceae</taxon>
        <taxon>Venustampulla</taxon>
    </lineage>
</organism>
<dbReference type="OrthoDB" id="5273928at2759"/>
<proteinExistence type="predicted"/>
<dbReference type="RefSeq" id="XP_031865863.1">
    <property type="nucleotide sequence ID" value="XM_032017956.1"/>
</dbReference>
<sequence length="601" mass="67342">MKSQRSNRRLLRKLGHTEFWSKKLDATLGEGGHGNHKIDESTGQVYTETTASIQSTDDREWTHKPRLRSGQCVQPEASYHEYIAAEGLDQEDAYSKSAEYIEALKDSGVKCGRGTRSLKDLSVECILNNITYITLEGMQCLPLHLVQLIWDSISNRCLLSFHAWVIFSKLLHQNEGAVLGLLRYRHAIETPKSPLQMYSTSLTSSSFDFISSLSITTTFPLPDLVRLSKITNLGVLEIINVPGTEARPAHPRAIPGAVSDRLIRAWHFAALNEGAFKVLRILKLWHYVELSSKSMVYLNSFPALALYDVRGCSFDSCSKIDAKRFGWKATINENVLHLLESACVERAMLMRANLGAEAKPLRRASARQLRDGSKTRRIPRSEVPSFLTRPEALVPGGNHEKYSRGKETADIVARSSFPKESVTRHRRGLMNSVLSDASTSHETWEFSTYTSFARIGELRNDADLSRAGVSVGDQVLVQNELVNSVPIVSLRLGETPSDLRSCSNMSRLEPLHKDINYGSSNSPFKYTMKNERDRWIPRALAFIRIKLPPVEVRSEVLSVDSAQQELKCPAEAAIPDSTKCHGINVRRSKKRNIGDMLSSFN</sequence>
<protein>
    <submittedName>
        <fullName evidence="1">Uncharacterized protein</fullName>
    </submittedName>
</protein>
<comment type="caution">
    <text evidence="1">The sequence shown here is derived from an EMBL/GenBank/DDBJ whole genome shotgun (WGS) entry which is preliminary data.</text>
</comment>
<dbReference type="GeneID" id="43602182"/>
<dbReference type="AlphaFoldDB" id="A0A370TCH9"/>
<evidence type="ECO:0000313" key="2">
    <source>
        <dbReference type="Proteomes" id="UP000254866"/>
    </source>
</evidence>
<dbReference type="Proteomes" id="UP000254866">
    <property type="component" value="Unassembled WGS sequence"/>
</dbReference>
<gene>
    <name evidence="1" type="ORF">BP5553_09333</name>
</gene>
<accession>A0A370TCH9</accession>
<keyword evidence="2" id="KW-1185">Reference proteome</keyword>
<dbReference type="EMBL" id="NPIC01000011">
    <property type="protein sequence ID" value="RDL31931.1"/>
    <property type="molecule type" value="Genomic_DNA"/>
</dbReference>
<name>A0A370TCH9_9HELO</name>
<reference evidence="1 2" key="1">
    <citation type="journal article" date="2018" name="IMA Fungus">
        <title>IMA Genome-F 9: Draft genome sequence of Annulohypoxylon stygium, Aspergillus mulundensis, Berkeleyomyces basicola (syn. Thielaviopsis basicola), Ceratocystis smalleyi, two Cercospora beticola strains, Coleophoma cylindrospora, Fusarium fracticaudum, Phialophora cf. hyalina, and Morchella septimelata.</title>
        <authorList>
            <person name="Wingfield B.D."/>
            <person name="Bills G.F."/>
            <person name="Dong Y."/>
            <person name="Huang W."/>
            <person name="Nel W.J."/>
            <person name="Swalarsk-Parry B.S."/>
            <person name="Vaghefi N."/>
            <person name="Wilken P.M."/>
            <person name="An Z."/>
            <person name="de Beer Z.W."/>
            <person name="De Vos L."/>
            <person name="Chen L."/>
            <person name="Duong T.A."/>
            <person name="Gao Y."/>
            <person name="Hammerbacher A."/>
            <person name="Kikkert J.R."/>
            <person name="Li Y."/>
            <person name="Li H."/>
            <person name="Li K."/>
            <person name="Li Q."/>
            <person name="Liu X."/>
            <person name="Ma X."/>
            <person name="Naidoo K."/>
            <person name="Pethybridge S.J."/>
            <person name="Sun J."/>
            <person name="Steenkamp E.T."/>
            <person name="van der Nest M.A."/>
            <person name="van Wyk S."/>
            <person name="Wingfield M.J."/>
            <person name="Xiong C."/>
            <person name="Yue Q."/>
            <person name="Zhang X."/>
        </authorList>
    </citation>
    <scope>NUCLEOTIDE SEQUENCE [LARGE SCALE GENOMIC DNA]</scope>
    <source>
        <strain evidence="1 2">BP 5553</strain>
    </source>
</reference>